<dbReference type="AlphaFoldDB" id="A0AA35SW16"/>
<dbReference type="InterPro" id="IPR002645">
    <property type="entry name" value="STAS_dom"/>
</dbReference>
<organism evidence="3 4">
    <name type="scientific">Geodia barretti</name>
    <name type="common">Barrett's horny sponge</name>
    <dbReference type="NCBI Taxonomy" id="519541"/>
    <lineage>
        <taxon>Eukaryota</taxon>
        <taxon>Metazoa</taxon>
        <taxon>Porifera</taxon>
        <taxon>Demospongiae</taxon>
        <taxon>Heteroscleromorpha</taxon>
        <taxon>Tetractinellida</taxon>
        <taxon>Astrophorina</taxon>
        <taxon>Geodiidae</taxon>
        <taxon>Geodia</taxon>
    </lineage>
</organism>
<reference evidence="3" key="1">
    <citation type="submission" date="2023-03" db="EMBL/GenBank/DDBJ databases">
        <authorList>
            <person name="Steffen K."/>
            <person name="Cardenas P."/>
        </authorList>
    </citation>
    <scope>NUCLEOTIDE SEQUENCE</scope>
</reference>
<dbReference type="InterPro" id="IPR036513">
    <property type="entry name" value="STAS_dom_sf"/>
</dbReference>
<comment type="caution">
    <text evidence="3">The sequence shown here is derived from an EMBL/GenBank/DDBJ whole genome shotgun (WGS) entry which is preliminary data.</text>
</comment>
<keyword evidence="4" id="KW-1185">Reference proteome</keyword>
<dbReference type="GO" id="GO:0043856">
    <property type="term" value="F:anti-sigma factor antagonist activity"/>
    <property type="evidence" value="ECO:0007669"/>
    <property type="project" value="InterPro"/>
</dbReference>
<protein>
    <submittedName>
        <fullName evidence="3">Anti-sigma factor antagonist BtrV</fullName>
    </submittedName>
</protein>
<dbReference type="InterPro" id="IPR003658">
    <property type="entry name" value="Anti-sigma_ant"/>
</dbReference>
<dbReference type="PANTHER" id="PTHR33495">
    <property type="entry name" value="ANTI-SIGMA FACTOR ANTAGONIST TM_1081-RELATED-RELATED"/>
    <property type="match status" value="1"/>
</dbReference>
<sequence>MLKDNVNTFVLNMENLSYISSAGLRVILLVAKQMQGKSAKFGMCSLSDSISEVFQISGFDKIIPTHATQAEAISSLGA</sequence>
<comment type="similarity">
    <text evidence="1">Belongs to the anti-sigma-factor antagonist family.</text>
</comment>
<proteinExistence type="inferred from homology"/>
<dbReference type="Gene3D" id="3.30.750.24">
    <property type="entry name" value="STAS domain"/>
    <property type="match status" value="1"/>
</dbReference>
<feature type="domain" description="STAS" evidence="2">
    <location>
        <begin position="1"/>
        <end position="76"/>
    </location>
</feature>
<dbReference type="NCBIfam" id="TIGR00377">
    <property type="entry name" value="ant_ant_sig"/>
    <property type="match status" value="1"/>
</dbReference>
<evidence type="ECO:0000256" key="1">
    <source>
        <dbReference type="ARBA" id="ARBA00009013"/>
    </source>
</evidence>
<name>A0AA35SW16_GEOBA</name>
<dbReference type="EMBL" id="CASHTH010002827">
    <property type="protein sequence ID" value="CAI8035811.1"/>
    <property type="molecule type" value="Genomic_DNA"/>
</dbReference>
<evidence type="ECO:0000259" key="2">
    <source>
        <dbReference type="PROSITE" id="PS50801"/>
    </source>
</evidence>
<dbReference type="Proteomes" id="UP001174909">
    <property type="component" value="Unassembled WGS sequence"/>
</dbReference>
<dbReference type="Pfam" id="PF01740">
    <property type="entry name" value="STAS"/>
    <property type="match status" value="1"/>
</dbReference>
<dbReference type="PANTHER" id="PTHR33495:SF14">
    <property type="entry name" value="ANTI-SIGMA FACTOR ANTAGONIST"/>
    <property type="match status" value="1"/>
</dbReference>
<dbReference type="CDD" id="cd07043">
    <property type="entry name" value="STAS_anti-anti-sigma_factors"/>
    <property type="match status" value="1"/>
</dbReference>
<dbReference type="SUPFAM" id="SSF52091">
    <property type="entry name" value="SpoIIaa-like"/>
    <property type="match status" value="1"/>
</dbReference>
<evidence type="ECO:0000313" key="3">
    <source>
        <dbReference type="EMBL" id="CAI8035811.1"/>
    </source>
</evidence>
<dbReference type="PROSITE" id="PS50801">
    <property type="entry name" value="STAS"/>
    <property type="match status" value="1"/>
</dbReference>
<evidence type="ECO:0000313" key="4">
    <source>
        <dbReference type="Proteomes" id="UP001174909"/>
    </source>
</evidence>
<accession>A0AA35SW16</accession>
<gene>
    <name evidence="3" type="ORF">GBAR_LOCUS20088</name>
</gene>